<feature type="transmembrane region" description="Helical" evidence="1">
    <location>
        <begin position="58"/>
        <end position="81"/>
    </location>
</feature>
<name>A0ABT5UC99_9GAMM</name>
<sequence length="155" mass="17640">MTYTIPDEPTPTAQAKLAVRPMWPLFALMFVNTGISWLWFLANGFFQGSPYLKKEIGWIIVGLLGSTLAVFAIIAAFSQGIIDNTTIPYLLIVLTVWKLAISYKVFELQNRSFELFEYYQETISNGAIPFIAMVIVFQQFSLLQLLPSFIFLVLR</sequence>
<evidence type="ECO:0000256" key="1">
    <source>
        <dbReference type="SAM" id="Phobius"/>
    </source>
</evidence>
<dbReference type="RefSeq" id="WP_274690336.1">
    <property type="nucleotide sequence ID" value="NZ_JAPMOU010000027.1"/>
</dbReference>
<keyword evidence="1" id="KW-0472">Membrane</keyword>
<feature type="transmembrane region" description="Helical" evidence="1">
    <location>
        <begin position="25"/>
        <end position="46"/>
    </location>
</feature>
<proteinExistence type="predicted"/>
<dbReference type="EMBL" id="JAPMOU010000027">
    <property type="protein sequence ID" value="MDE1464005.1"/>
    <property type="molecule type" value="Genomic_DNA"/>
</dbReference>
<feature type="transmembrane region" description="Helical" evidence="1">
    <location>
        <begin position="87"/>
        <end position="106"/>
    </location>
</feature>
<evidence type="ECO:0000313" key="2">
    <source>
        <dbReference type="EMBL" id="MDE1464005.1"/>
    </source>
</evidence>
<feature type="transmembrane region" description="Helical" evidence="1">
    <location>
        <begin position="127"/>
        <end position="154"/>
    </location>
</feature>
<protein>
    <submittedName>
        <fullName evidence="2">Uncharacterized protein</fullName>
    </submittedName>
</protein>
<gene>
    <name evidence="2" type="ORF">ORQ98_18790</name>
</gene>
<keyword evidence="1" id="KW-1133">Transmembrane helix</keyword>
<keyword evidence="1" id="KW-0812">Transmembrane</keyword>
<keyword evidence="3" id="KW-1185">Reference proteome</keyword>
<reference evidence="2 3" key="1">
    <citation type="submission" date="2022-11" db="EMBL/GenBank/DDBJ databases">
        <title>Spartinivicinus poritis sp. nov., isolated from scleractinian coral Porites lutea.</title>
        <authorList>
            <person name="Zhang G."/>
            <person name="Cai L."/>
            <person name="Wei Q."/>
        </authorList>
    </citation>
    <scope>NUCLEOTIDE SEQUENCE [LARGE SCALE GENOMIC DNA]</scope>
    <source>
        <strain evidence="2 3">A2-2</strain>
    </source>
</reference>
<comment type="caution">
    <text evidence="2">The sequence shown here is derived from an EMBL/GenBank/DDBJ whole genome shotgun (WGS) entry which is preliminary data.</text>
</comment>
<dbReference type="Proteomes" id="UP001528823">
    <property type="component" value="Unassembled WGS sequence"/>
</dbReference>
<accession>A0ABT5UC99</accession>
<evidence type="ECO:0000313" key="3">
    <source>
        <dbReference type="Proteomes" id="UP001528823"/>
    </source>
</evidence>
<organism evidence="2 3">
    <name type="scientific">Spartinivicinus poritis</name>
    <dbReference type="NCBI Taxonomy" id="2994640"/>
    <lineage>
        <taxon>Bacteria</taxon>
        <taxon>Pseudomonadati</taxon>
        <taxon>Pseudomonadota</taxon>
        <taxon>Gammaproteobacteria</taxon>
        <taxon>Oceanospirillales</taxon>
        <taxon>Zooshikellaceae</taxon>
        <taxon>Spartinivicinus</taxon>
    </lineage>
</organism>